<feature type="region of interest" description="Disordered" evidence="1">
    <location>
        <begin position="1"/>
        <end position="37"/>
    </location>
</feature>
<dbReference type="Proteomes" id="UP001501417">
    <property type="component" value="Unassembled WGS sequence"/>
</dbReference>
<reference evidence="3" key="1">
    <citation type="journal article" date="2019" name="Int. J. Syst. Evol. Microbiol.">
        <title>The Global Catalogue of Microorganisms (GCM) 10K type strain sequencing project: providing services to taxonomists for standard genome sequencing and annotation.</title>
        <authorList>
            <consortium name="The Broad Institute Genomics Platform"/>
            <consortium name="The Broad Institute Genome Sequencing Center for Infectious Disease"/>
            <person name="Wu L."/>
            <person name="Ma J."/>
        </authorList>
    </citation>
    <scope>NUCLEOTIDE SEQUENCE [LARGE SCALE GENOMIC DNA]</scope>
    <source>
        <strain evidence="3">JCM 17782</strain>
    </source>
</reference>
<protein>
    <recommendedName>
        <fullName evidence="4">DUF3291 domain-containing protein</fullName>
    </recommendedName>
</protein>
<evidence type="ECO:0000313" key="3">
    <source>
        <dbReference type="Proteomes" id="UP001501417"/>
    </source>
</evidence>
<evidence type="ECO:0008006" key="4">
    <source>
        <dbReference type="Google" id="ProtNLM"/>
    </source>
</evidence>
<evidence type="ECO:0000256" key="1">
    <source>
        <dbReference type="SAM" id="MobiDB-lite"/>
    </source>
</evidence>
<name>A0ABP8F009_9MYCO</name>
<dbReference type="RefSeq" id="WP_264044789.1">
    <property type="nucleotide sequence ID" value="NZ_BAABGF010000043.1"/>
</dbReference>
<gene>
    <name evidence="2" type="ORF">GCM10023161_37100</name>
</gene>
<accession>A0ABP8F009</accession>
<sequence>MTTTQPGDVLANADDGRSSSGGVKPAGQPPITPGAGLISTDWLPGPSDSTRLPVVVSFTDFHTESEKDWQQVAELGMKLAESWPIMHGAVGLWLWGKPAEWRGGSLSVWDSRSDLRRFIRWPVHADIVKNWRGRVRVESVIWTDERFVSTVTWRRAEEHMRMPRPATRPEA</sequence>
<comment type="caution">
    <text evidence="2">The sequence shown here is derived from an EMBL/GenBank/DDBJ whole genome shotgun (WGS) entry which is preliminary data.</text>
</comment>
<proteinExistence type="predicted"/>
<organism evidence="2 3">
    <name type="scientific">Mycobacterium paraffinicum</name>
    <dbReference type="NCBI Taxonomy" id="53378"/>
    <lineage>
        <taxon>Bacteria</taxon>
        <taxon>Bacillati</taxon>
        <taxon>Actinomycetota</taxon>
        <taxon>Actinomycetes</taxon>
        <taxon>Mycobacteriales</taxon>
        <taxon>Mycobacteriaceae</taxon>
        <taxon>Mycobacterium</taxon>
    </lineage>
</organism>
<dbReference type="EMBL" id="BAABGF010000043">
    <property type="protein sequence ID" value="GAA4291217.1"/>
    <property type="molecule type" value="Genomic_DNA"/>
</dbReference>
<evidence type="ECO:0000313" key="2">
    <source>
        <dbReference type="EMBL" id="GAA4291217.1"/>
    </source>
</evidence>
<keyword evidence="3" id="KW-1185">Reference proteome</keyword>